<evidence type="ECO:0000313" key="2">
    <source>
        <dbReference type="Proteomes" id="UP000829998"/>
    </source>
</evidence>
<gene>
    <name evidence="1" type="ORF">M0M44_20150</name>
</gene>
<name>A0ABY4LT93_9FLAO</name>
<sequence>MDILSDYEVQFYIMWGKMINTKYTWLTAYINDYKELEQVQKFLDEHIYTVINGEIERGGEITESQYFADINILETKIYKDARAWQNDNTIEPDLIIPTLHFTAIFEAWRDYSLIYG</sequence>
<accession>A0ABY4LT93</accession>
<organism evidence="1 2">
    <name type="scientific">Flavobacterium humidisoli</name>
    <dbReference type="NCBI Taxonomy" id="2937442"/>
    <lineage>
        <taxon>Bacteria</taxon>
        <taxon>Pseudomonadati</taxon>
        <taxon>Bacteroidota</taxon>
        <taxon>Flavobacteriia</taxon>
        <taxon>Flavobacteriales</taxon>
        <taxon>Flavobacteriaceae</taxon>
        <taxon>Flavobacterium</taxon>
    </lineage>
</organism>
<dbReference type="Proteomes" id="UP000829998">
    <property type="component" value="Chromosome"/>
</dbReference>
<protein>
    <submittedName>
        <fullName evidence="1">Uncharacterized protein</fullName>
    </submittedName>
</protein>
<dbReference type="RefSeq" id="WP_248727323.1">
    <property type="nucleotide sequence ID" value="NZ_CP096829.1"/>
</dbReference>
<proteinExistence type="predicted"/>
<keyword evidence="2" id="KW-1185">Reference proteome</keyword>
<evidence type="ECO:0000313" key="1">
    <source>
        <dbReference type="EMBL" id="UPZ15061.1"/>
    </source>
</evidence>
<reference evidence="1 2" key="1">
    <citation type="submission" date="2022-04" db="EMBL/GenBank/DDBJ databases">
        <authorList>
            <person name="Ra J.-S."/>
            <person name="Kim S.-B."/>
        </authorList>
    </citation>
    <scope>NUCLEOTIDE SEQUENCE [LARGE SCALE GENOMIC DNA]</scope>
    <source>
        <strain evidence="1 2">MMS21-Er5</strain>
    </source>
</reference>
<dbReference type="EMBL" id="CP096829">
    <property type="protein sequence ID" value="UPZ15061.1"/>
    <property type="molecule type" value="Genomic_DNA"/>
</dbReference>